<dbReference type="EC" id="2.7.13.3" evidence="2"/>
<feature type="domain" description="PAC" evidence="9">
    <location>
        <begin position="344"/>
        <end position="396"/>
    </location>
</feature>
<keyword evidence="3" id="KW-0597">Phosphoprotein</keyword>
<keyword evidence="4" id="KW-0418">Kinase</keyword>
<keyword evidence="11" id="KW-1185">Reference proteome</keyword>
<dbReference type="Pfam" id="PF02518">
    <property type="entry name" value="HATPase_c"/>
    <property type="match status" value="1"/>
</dbReference>
<protein>
    <recommendedName>
        <fullName evidence="2">histidine kinase</fullName>
        <ecNumber evidence="2">2.7.13.3</ecNumber>
    </recommendedName>
</protein>
<feature type="domain" description="PAS" evidence="8">
    <location>
        <begin position="270"/>
        <end position="340"/>
    </location>
</feature>
<evidence type="ECO:0000256" key="1">
    <source>
        <dbReference type="ARBA" id="ARBA00000085"/>
    </source>
</evidence>
<dbReference type="Gene3D" id="3.30.1380.20">
    <property type="entry name" value="Trafficking protein particle complex subunit 3"/>
    <property type="match status" value="1"/>
</dbReference>
<evidence type="ECO:0000256" key="6">
    <source>
        <dbReference type="SAM" id="Coils"/>
    </source>
</evidence>
<evidence type="ECO:0000259" key="7">
    <source>
        <dbReference type="PROSITE" id="PS50109"/>
    </source>
</evidence>
<accession>A0A926ZI82</accession>
<dbReference type="InterPro" id="IPR035965">
    <property type="entry name" value="PAS-like_dom_sf"/>
</dbReference>
<dbReference type="NCBIfam" id="TIGR00229">
    <property type="entry name" value="sensory_box"/>
    <property type="match status" value="2"/>
</dbReference>
<dbReference type="AlphaFoldDB" id="A0A926ZI82"/>
<dbReference type="InterPro" id="IPR005467">
    <property type="entry name" value="His_kinase_dom"/>
</dbReference>
<dbReference type="InterPro" id="IPR003661">
    <property type="entry name" value="HisK_dim/P_dom"/>
</dbReference>
<dbReference type="InterPro" id="IPR024096">
    <property type="entry name" value="NO_sig/Golgi_transp_ligand-bd"/>
</dbReference>
<dbReference type="SUPFAM" id="SSF47384">
    <property type="entry name" value="Homodimeric domain of signal transducing histidine kinase"/>
    <property type="match status" value="1"/>
</dbReference>
<dbReference type="CDD" id="cd00082">
    <property type="entry name" value="HisKA"/>
    <property type="match status" value="1"/>
</dbReference>
<evidence type="ECO:0000313" key="11">
    <source>
        <dbReference type="Proteomes" id="UP000641646"/>
    </source>
</evidence>
<dbReference type="SMART" id="SM00086">
    <property type="entry name" value="PAC"/>
    <property type="match status" value="2"/>
</dbReference>
<feature type="domain" description="PAS" evidence="8">
    <location>
        <begin position="390"/>
        <end position="460"/>
    </location>
</feature>
<evidence type="ECO:0000259" key="9">
    <source>
        <dbReference type="PROSITE" id="PS50113"/>
    </source>
</evidence>
<dbReference type="InterPro" id="IPR036097">
    <property type="entry name" value="HisK_dim/P_sf"/>
</dbReference>
<evidence type="ECO:0000313" key="10">
    <source>
        <dbReference type="EMBL" id="MBD2182962.1"/>
    </source>
</evidence>
<dbReference type="PROSITE" id="PS50109">
    <property type="entry name" value="HIS_KIN"/>
    <property type="match status" value="1"/>
</dbReference>
<name>A0A926ZI82_9CYAN</name>
<gene>
    <name evidence="10" type="ORF">H6G03_18150</name>
</gene>
<dbReference type="Pfam" id="PF08447">
    <property type="entry name" value="PAS_3"/>
    <property type="match status" value="2"/>
</dbReference>
<dbReference type="InterPro" id="IPR004358">
    <property type="entry name" value="Sig_transdc_His_kin-like_C"/>
</dbReference>
<evidence type="ECO:0000256" key="3">
    <source>
        <dbReference type="ARBA" id="ARBA00022553"/>
    </source>
</evidence>
<dbReference type="InterPro" id="IPR000700">
    <property type="entry name" value="PAS-assoc_C"/>
</dbReference>
<dbReference type="RefSeq" id="WP_190466310.1">
    <property type="nucleotide sequence ID" value="NZ_JACJPW010000045.1"/>
</dbReference>
<reference evidence="10" key="1">
    <citation type="journal article" date="2015" name="ISME J.">
        <title>Draft Genome Sequence of Streptomyces incarnatus NRRL8089, which Produces the Nucleoside Antibiotic Sinefungin.</title>
        <authorList>
            <person name="Oshima K."/>
            <person name="Hattori M."/>
            <person name="Shimizu H."/>
            <person name="Fukuda K."/>
            <person name="Nemoto M."/>
            <person name="Inagaki K."/>
            <person name="Tamura T."/>
        </authorList>
    </citation>
    <scope>NUCLEOTIDE SEQUENCE</scope>
    <source>
        <strain evidence="10">FACHB-1375</strain>
    </source>
</reference>
<dbReference type="PROSITE" id="PS50112">
    <property type="entry name" value="PAS"/>
    <property type="match status" value="2"/>
</dbReference>
<dbReference type="SMART" id="SM00091">
    <property type="entry name" value="PAS"/>
    <property type="match status" value="2"/>
</dbReference>
<dbReference type="SUPFAM" id="SSF55874">
    <property type="entry name" value="ATPase domain of HSP90 chaperone/DNA topoisomerase II/histidine kinase"/>
    <property type="match status" value="1"/>
</dbReference>
<feature type="domain" description="PAC" evidence="9">
    <location>
        <begin position="463"/>
        <end position="511"/>
    </location>
</feature>
<comment type="catalytic activity">
    <reaction evidence="1">
        <text>ATP + protein L-histidine = ADP + protein N-phospho-L-histidine.</text>
        <dbReference type="EC" id="2.7.13.3"/>
    </reaction>
</comment>
<dbReference type="InterPro" id="IPR036890">
    <property type="entry name" value="HATPase_C_sf"/>
</dbReference>
<organism evidence="10 11">
    <name type="scientific">Aerosakkonema funiforme FACHB-1375</name>
    <dbReference type="NCBI Taxonomy" id="2949571"/>
    <lineage>
        <taxon>Bacteria</taxon>
        <taxon>Bacillati</taxon>
        <taxon>Cyanobacteriota</taxon>
        <taxon>Cyanophyceae</taxon>
        <taxon>Oscillatoriophycideae</taxon>
        <taxon>Aerosakkonematales</taxon>
        <taxon>Aerosakkonemataceae</taxon>
        <taxon>Aerosakkonema</taxon>
    </lineage>
</organism>
<evidence type="ECO:0000256" key="4">
    <source>
        <dbReference type="ARBA" id="ARBA00022777"/>
    </source>
</evidence>
<sequence>MRDCEKTKEQLIDELALLRQEIDDLKANVADRTSQAVALSDRIVELESQLPQTDIRKIRICGLDIEWHPQEQCLLGNLPVAMMWIDTTLASLMAGVQAMVGTERFALILQREGRKSVETDWQVISQFPNFAEGFQELSKVAFVAGWGNWQLVSLDWEKQECSFRVKKSWEARYQKALGVCWGSAMLAGKLAGYCTKLFGRNCWTEQTAFIARGDEFDEFLVLPSHRCIEEEIDKLLASDEASSADMAVALAKLRREIRDRERIEQELRESEQRFRATFEQAAVGIAHIGLDGRWLRVNQKLCDIVGYTREELLSSTFQEISHPDDVNLHMEYLRQLLLGEIQNYSIEKRYLRKDRASVWINLTVSLRRSSNGTAKYAIAVVEDISDRKQVQAELNRIFHLSFDMLAVASVDGYFKRLNPAWENTFGHTLSHFLNLPFFDFVHPEDQAATVAEVEKLNSGVTTPYFENRFRCKDGSYKWLAWSCVPVVAEGLIYCVARDITERKQAEEALRNSEARERERACQLQQALEELKQAQSLLIQSEKMSSLGQLLAGVAHEINNPVNFIYGNLCHASEYAQDLLGLVELYQEHYTNPIPEIQAEAESIDLEFLMEDLPKLLSSMKVGADRIREIVMSLRNFSRLDESQMKEVDIHEGIDSTLMILHNRIKARSDHPGVQIIKEYGKLPKINCYPGQLNQVFMNIITNAIDALEEGSKEKSHPLPSICIRTEVWDSNCVAIRIIDNGPGMSESVRSQLFDPFFTTKPVGVGTGLGLSISYQIVVEKHRGQLRCLSEQGKGTEFIIEIPIRQES</sequence>
<dbReference type="PANTHER" id="PTHR43065">
    <property type="entry name" value="SENSOR HISTIDINE KINASE"/>
    <property type="match status" value="1"/>
</dbReference>
<evidence type="ECO:0000256" key="5">
    <source>
        <dbReference type="ARBA" id="ARBA00023012"/>
    </source>
</evidence>
<proteinExistence type="predicted"/>
<feature type="domain" description="Histidine kinase" evidence="7">
    <location>
        <begin position="552"/>
        <end position="805"/>
    </location>
</feature>
<dbReference type="PRINTS" id="PR00344">
    <property type="entry name" value="BCTRLSENSOR"/>
</dbReference>
<dbReference type="Gene3D" id="1.10.287.130">
    <property type="match status" value="1"/>
</dbReference>
<evidence type="ECO:0000259" key="8">
    <source>
        <dbReference type="PROSITE" id="PS50112"/>
    </source>
</evidence>
<keyword evidence="4" id="KW-0808">Transferase</keyword>
<dbReference type="InterPro" id="IPR003594">
    <property type="entry name" value="HATPase_dom"/>
</dbReference>
<dbReference type="CDD" id="cd00130">
    <property type="entry name" value="PAS"/>
    <property type="match status" value="2"/>
</dbReference>
<dbReference type="SMART" id="SM00387">
    <property type="entry name" value="HATPase_c"/>
    <property type="match status" value="1"/>
</dbReference>
<keyword evidence="5" id="KW-0902">Two-component regulatory system</keyword>
<reference evidence="10" key="2">
    <citation type="submission" date="2020-08" db="EMBL/GenBank/DDBJ databases">
        <authorList>
            <person name="Chen M."/>
            <person name="Teng W."/>
            <person name="Zhao L."/>
            <person name="Hu C."/>
            <person name="Zhou Y."/>
            <person name="Han B."/>
            <person name="Song L."/>
            <person name="Shu W."/>
        </authorList>
    </citation>
    <scope>NUCLEOTIDE SEQUENCE</scope>
    <source>
        <strain evidence="10">FACHB-1375</strain>
    </source>
</reference>
<dbReference type="PANTHER" id="PTHR43065:SF50">
    <property type="entry name" value="HISTIDINE KINASE"/>
    <property type="match status" value="1"/>
</dbReference>
<dbReference type="Gene3D" id="3.30.450.20">
    <property type="entry name" value="PAS domain"/>
    <property type="match status" value="2"/>
</dbReference>
<keyword evidence="6" id="KW-0175">Coiled coil</keyword>
<dbReference type="InterPro" id="IPR001610">
    <property type="entry name" value="PAC"/>
</dbReference>
<feature type="coiled-coil region" evidence="6">
    <location>
        <begin position="495"/>
        <end position="543"/>
    </location>
</feature>
<dbReference type="Proteomes" id="UP000641646">
    <property type="component" value="Unassembled WGS sequence"/>
</dbReference>
<dbReference type="EMBL" id="JACJPW010000045">
    <property type="protein sequence ID" value="MBD2182962.1"/>
    <property type="molecule type" value="Genomic_DNA"/>
</dbReference>
<dbReference type="SUPFAM" id="SSF55785">
    <property type="entry name" value="PYP-like sensor domain (PAS domain)"/>
    <property type="match status" value="2"/>
</dbReference>
<dbReference type="Gene3D" id="3.30.565.10">
    <property type="entry name" value="Histidine kinase-like ATPase, C-terminal domain"/>
    <property type="match status" value="1"/>
</dbReference>
<dbReference type="InterPro" id="IPR013655">
    <property type="entry name" value="PAS_fold_3"/>
</dbReference>
<dbReference type="InterPro" id="IPR000014">
    <property type="entry name" value="PAS"/>
</dbReference>
<feature type="coiled-coil region" evidence="6">
    <location>
        <begin position="246"/>
        <end position="280"/>
    </location>
</feature>
<dbReference type="PROSITE" id="PS50113">
    <property type="entry name" value="PAC"/>
    <property type="match status" value="2"/>
</dbReference>
<evidence type="ECO:0000256" key="2">
    <source>
        <dbReference type="ARBA" id="ARBA00012438"/>
    </source>
</evidence>
<dbReference type="GO" id="GO:0000155">
    <property type="term" value="F:phosphorelay sensor kinase activity"/>
    <property type="evidence" value="ECO:0007669"/>
    <property type="project" value="InterPro"/>
</dbReference>
<feature type="coiled-coil region" evidence="6">
    <location>
        <begin position="1"/>
        <end position="35"/>
    </location>
</feature>
<comment type="caution">
    <text evidence="10">The sequence shown here is derived from an EMBL/GenBank/DDBJ whole genome shotgun (WGS) entry which is preliminary data.</text>
</comment>
<dbReference type="SUPFAM" id="SSF111126">
    <property type="entry name" value="Ligand-binding domain in the NO signalling and Golgi transport"/>
    <property type="match status" value="1"/>
</dbReference>